<organism evidence="1">
    <name type="scientific">hydrothermal vent metagenome</name>
    <dbReference type="NCBI Taxonomy" id="652676"/>
    <lineage>
        <taxon>unclassified sequences</taxon>
        <taxon>metagenomes</taxon>
        <taxon>ecological metagenomes</taxon>
    </lineage>
</organism>
<dbReference type="AlphaFoldDB" id="A0A160TLL4"/>
<proteinExistence type="predicted"/>
<evidence type="ECO:0000313" key="1">
    <source>
        <dbReference type="EMBL" id="CUS44309.1"/>
    </source>
</evidence>
<accession>A0A160TLL4</accession>
<reference evidence="1" key="1">
    <citation type="submission" date="2015-10" db="EMBL/GenBank/DDBJ databases">
        <authorList>
            <person name="Gilbert D.G."/>
        </authorList>
    </citation>
    <scope>NUCLEOTIDE SEQUENCE</scope>
</reference>
<gene>
    <name evidence="1" type="ORF">MGWOODY_Smn1898</name>
</gene>
<sequence length="469" mass="51508">MGIADRKFLEQHGEGELRLDHGELAADAGALAIAERLVGMGMPGGLSLGQPAVDVELFRIGPDAGIAVQAGREDVDRPILAHVPFAADHHVLERRDAEGGRRRPEAHRLLQDALDHLQLHDVGIVRTLVAGQDPIDLGIGLRQDVRMAQQQMLGKGEQPRCRLMPGDQEGEHLIADVDVVEALARFRIDRTQHEVEQVLPVVGMKAAFGDDAIDQRVHLGDVGLVLAHRLFGEALLDRQPSDHIERFTQRPTERLQEAVQFLLLEAVEAVAEACDRNRIEREAGHVVSDEHVSPRQARPFADKLVGHLEHHVEIAAHRTLAEGGKQDAMRLAPVRFLAERGEQSVAGELAHHPQARPGHLAEASLVAQFGDEIGRSDEQADPAAEFELEDALGEITADGEQVTDQPGAGDLVEMPDDGQARWRRNHGSLDHSCRHPPTFPLCSRAHVVGRQWNTGERRAQPWTIRVAPP</sequence>
<protein>
    <submittedName>
        <fullName evidence="1">Uncharacterized protein</fullName>
    </submittedName>
</protein>
<dbReference type="EMBL" id="CZQE01000133">
    <property type="protein sequence ID" value="CUS44309.1"/>
    <property type="molecule type" value="Genomic_DNA"/>
</dbReference>
<name>A0A160TLL4_9ZZZZ</name>